<dbReference type="Proteomes" id="UP001642360">
    <property type="component" value="Unassembled WGS sequence"/>
</dbReference>
<name>A0ABC8SG34_9AQUA</name>
<reference evidence="1 2" key="1">
    <citation type="submission" date="2024-02" db="EMBL/GenBank/DDBJ databases">
        <authorList>
            <person name="Vignale AGUSTIN F."/>
            <person name="Sosa J E."/>
            <person name="Modenutti C."/>
        </authorList>
    </citation>
    <scope>NUCLEOTIDE SEQUENCE [LARGE SCALE GENOMIC DNA]</scope>
</reference>
<proteinExistence type="predicted"/>
<accession>A0ABC8SG34</accession>
<keyword evidence="2" id="KW-1185">Reference proteome</keyword>
<sequence>MRAKALCGQHCCKQLCRKKKVMPCWIVHASKALCRGCGLAKRTLLHTFSSVSLGNANLGDLDIKSFES</sequence>
<evidence type="ECO:0000313" key="2">
    <source>
        <dbReference type="Proteomes" id="UP001642360"/>
    </source>
</evidence>
<evidence type="ECO:0000313" key="1">
    <source>
        <dbReference type="EMBL" id="CAK9154770.1"/>
    </source>
</evidence>
<protein>
    <submittedName>
        <fullName evidence="1">Uncharacterized protein</fullName>
    </submittedName>
</protein>
<gene>
    <name evidence="1" type="ORF">ILEXP_LOCUS23125</name>
</gene>
<dbReference type="EMBL" id="CAUOFW020002580">
    <property type="protein sequence ID" value="CAK9154770.1"/>
    <property type="molecule type" value="Genomic_DNA"/>
</dbReference>
<organism evidence="1 2">
    <name type="scientific">Ilex paraguariensis</name>
    <name type="common">yerba mate</name>
    <dbReference type="NCBI Taxonomy" id="185542"/>
    <lineage>
        <taxon>Eukaryota</taxon>
        <taxon>Viridiplantae</taxon>
        <taxon>Streptophyta</taxon>
        <taxon>Embryophyta</taxon>
        <taxon>Tracheophyta</taxon>
        <taxon>Spermatophyta</taxon>
        <taxon>Magnoliopsida</taxon>
        <taxon>eudicotyledons</taxon>
        <taxon>Gunneridae</taxon>
        <taxon>Pentapetalae</taxon>
        <taxon>asterids</taxon>
        <taxon>campanulids</taxon>
        <taxon>Aquifoliales</taxon>
        <taxon>Aquifoliaceae</taxon>
        <taxon>Ilex</taxon>
    </lineage>
</organism>
<comment type="caution">
    <text evidence="1">The sequence shown here is derived from an EMBL/GenBank/DDBJ whole genome shotgun (WGS) entry which is preliminary data.</text>
</comment>
<dbReference type="AlphaFoldDB" id="A0ABC8SG34"/>